<feature type="domain" description="Peptidase M16 N-terminal" evidence="1">
    <location>
        <begin position="63"/>
        <end position="175"/>
    </location>
</feature>
<keyword evidence="4" id="KW-1185">Reference proteome</keyword>
<feature type="domain" description="Peptidase M16 C-terminal" evidence="2">
    <location>
        <begin position="181"/>
        <end position="354"/>
    </location>
</feature>
<dbReference type="NCBIfam" id="NF047421">
    <property type="entry name" value="YfmH_fam"/>
    <property type="match status" value="1"/>
</dbReference>
<dbReference type="PATRIC" id="fig|1423719.4.peg.1527"/>
<accession>A0A0R1HHC1</accession>
<dbReference type="AlphaFoldDB" id="A0A0R1HHC1"/>
<comment type="caution">
    <text evidence="3">The sequence shown here is derived from an EMBL/GenBank/DDBJ whole genome shotgun (WGS) entry which is preliminary data.</text>
</comment>
<proteinExistence type="predicted"/>
<dbReference type="InterPro" id="IPR011765">
    <property type="entry name" value="Pept_M16_N"/>
</dbReference>
<dbReference type="Pfam" id="PF00675">
    <property type="entry name" value="Peptidase_M16"/>
    <property type="match status" value="1"/>
</dbReference>
<dbReference type="Pfam" id="PF05193">
    <property type="entry name" value="Peptidase_M16_C"/>
    <property type="match status" value="1"/>
</dbReference>
<dbReference type="PANTHER" id="PTHR11851">
    <property type="entry name" value="METALLOPROTEASE"/>
    <property type="match status" value="1"/>
</dbReference>
<evidence type="ECO:0000259" key="2">
    <source>
        <dbReference type="Pfam" id="PF05193"/>
    </source>
</evidence>
<dbReference type="InterPro" id="IPR011249">
    <property type="entry name" value="Metalloenz_LuxS/M16"/>
</dbReference>
<evidence type="ECO:0000313" key="3">
    <source>
        <dbReference type="EMBL" id="KRK45384.1"/>
    </source>
</evidence>
<dbReference type="OrthoDB" id="9811314at2"/>
<dbReference type="SUPFAM" id="SSF63411">
    <property type="entry name" value="LuxS/MPP-like metallohydrolase"/>
    <property type="match status" value="2"/>
</dbReference>
<dbReference type="GO" id="GO:0046872">
    <property type="term" value="F:metal ion binding"/>
    <property type="evidence" value="ECO:0007669"/>
    <property type="project" value="InterPro"/>
</dbReference>
<gene>
    <name evidence="3" type="ORF">FC66_GL001501</name>
</gene>
<organism evidence="3 4">
    <name type="scientific">Dellaglioa algida DSM 15638</name>
    <dbReference type="NCBI Taxonomy" id="1423719"/>
    <lineage>
        <taxon>Bacteria</taxon>
        <taxon>Bacillati</taxon>
        <taxon>Bacillota</taxon>
        <taxon>Bacilli</taxon>
        <taxon>Lactobacillales</taxon>
        <taxon>Lactobacillaceae</taxon>
        <taxon>Dellaglioa</taxon>
    </lineage>
</organism>
<dbReference type="Gene3D" id="3.30.830.10">
    <property type="entry name" value="Metalloenzyme, LuxS/M16 peptidase-like"/>
    <property type="match status" value="2"/>
</dbReference>
<dbReference type="STRING" id="1423719.FC66_GL001501"/>
<name>A0A0R1HHC1_9LACO</name>
<dbReference type="Proteomes" id="UP000051450">
    <property type="component" value="Unassembled WGS sequence"/>
</dbReference>
<evidence type="ECO:0000259" key="1">
    <source>
        <dbReference type="Pfam" id="PF00675"/>
    </source>
</evidence>
<reference evidence="3 4" key="1">
    <citation type="journal article" date="2015" name="Genome Announc.">
        <title>Expanding the biotechnology potential of lactobacilli through comparative genomics of 213 strains and associated genera.</title>
        <authorList>
            <person name="Sun Z."/>
            <person name="Harris H.M."/>
            <person name="McCann A."/>
            <person name="Guo C."/>
            <person name="Argimon S."/>
            <person name="Zhang W."/>
            <person name="Yang X."/>
            <person name="Jeffery I.B."/>
            <person name="Cooney J.C."/>
            <person name="Kagawa T.F."/>
            <person name="Liu W."/>
            <person name="Song Y."/>
            <person name="Salvetti E."/>
            <person name="Wrobel A."/>
            <person name="Rasinkangas P."/>
            <person name="Parkhill J."/>
            <person name="Rea M.C."/>
            <person name="O'Sullivan O."/>
            <person name="Ritari J."/>
            <person name="Douillard F.P."/>
            <person name="Paul Ross R."/>
            <person name="Yang R."/>
            <person name="Briner A.E."/>
            <person name="Felis G.E."/>
            <person name="de Vos W.M."/>
            <person name="Barrangou R."/>
            <person name="Klaenhammer T.R."/>
            <person name="Caufield P.W."/>
            <person name="Cui Y."/>
            <person name="Zhang H."/>
            <person name="O'Toole P.W."/>
        </authorList>
    </citation>
    <scope>NUCLEOTIDE SEQUENCE [LARGE SCALE GENOMIC DNA]</scope>
    <source>
        <strain evidence="3 4">DSM 15638</strain>
    </source>
</reference>
<evidence type="ECO:0000313" key="4">
    <source>
        <dbReference type="Proteomes" id="UP000051450"/>
    </source>
</evidence>
<dbReference type="RefSeq" id="WP_057974551.1">
    <property type="nucleotide sequence ID" value="NZ_AZDI01000009.1"/>
</dbReference>
<protein>
    <submittedName>
        <fullName evidence="3">M16 family peptidase</fullName>
    </submittedName>
</protein>
<sequence length="434" mass="49364">MKTLEYPQFDEILYTETLENGLKVNILPRKGFHKTYGIFTTNYGSVDSVFVPIGEEEMIHVPDGIAHFLEHKMFEKADHDAFDLFGEYGASANAFTSFTRTSYLFSSSNHIPENIETLLDFVQDPYFTPETVEKEKGIIGQEIQMYDDDPNWRLYFGILGNLYPNHPVSSDIAGTIESIDKITADDLYKCYETFYHPSNMNLFIVGNVDPEETLAFIKANQDRKNFPEVAESIKRSIPETQVDGSDIMPYRATEMEIQRAKTIVGIKGLDDVPEGRDGLKYKETIHMLLYLLFGDTAPQYMKLYDEGTLDDSFGYEFEIERGFHFASISGDTDNPQKLSDAIIHILENAADYLADADAQFELAKREMLGQSIQSMNSLESIANQYDGDLFNDATVFDRAPIIENMTLDQVRQGAKDFIRSEAISVYQIMAKEDK</sequence>
<dbReference type="InterPro" id="IPR050361">
    <property type="entry name" value="MPP/UQCRC_Complex"/>
</dbReference>
<dbReference type="PANTHER" id="PTHR11851:SF134">
    <property type="entry name" value="ZINC-DEPENDENT PROTEASE"/>
    <property type="match status" value="1"/>
</dbReference>
<dbReference type="EMBL" id="AZDI01000009">
    <property type="protein sequence ID" value="KRK45384.1"/>
    <property type="molecule type" value="Genomic_DNA"/>
</dbReference>
<dbReference type="InterPro" id="IPR007863">
    <property type="entry name" value="Peptidase_M16_C"/>
</dbReference>